<dbReference type="Proteomes" id="UP000005561">
    <property type="component" value="Unassembled WGS sequence"/>
</dbReference>
<gene>
    <name evidence="1" type="ORF">BRYFOR_06556</name>
</gene>
<comment type="caution">
    <text evidence="1">The sequence shown here is derived from an EMBL/GenBank/DDBJ whole genome shotgun (WGS) entry which is preliminary data.</text>
</comment>
<reference evidence="1" key="1">
    <citation type="submission" date="2009-07" db="EMBL/GenBank/DDBJ databases">
        <authorList>
            <person name="Weinstock G."/>
            <person name="Sodergren E."/>
            <person name="Clifton S."/>
            <person name="Fulton L."/>
            <person name="Fulton B."/>
            <person name="Courtney L."/>
            <person name="Fronick C."/>
            <person name="Harrison M."/>
            <person name="Strong C."/>
            <person name="Farmer C."/>
            <person name="Delahaunty K."/>
            <person name="Markovic C."/>
            <person name="Hall O."/>
            <person name="Minx P."/>
            <person name="Tomlinson C."/>
            <person name="Mitreva M."/>
            <person name="Nelson J."/>
            <person name="Hou S."/>
            <person name="Wollam A."/>
            <person name="Pepin K.H."/>
            <person name="Johnson M."/>
            <person name="Bhonagiri V."/>
            <person name="Nash W.E."/>
            <person name="Warren W."/>
            <person name="Chinwalla A."/>
            <person name="Mardis E.R."/>
            <person name="Wilson R.K."/>
        </authorList>
    </citation>
    <scope>NUCLEOTIDE SEQUENCE [LARGE SCALE GENOMIC DNA]</scope>
    <source>
        <strain evidence="1">DSM 14469</strain>
    </source>
</reference>
<accession>C6LDE8</accession>
<proteinExistence type="predicted"/>
<keyword evidence="2" id="KW-1185">Reference proteome</keyword>
<evidence type="ECO:0000313" key="2">
    <source>
        <dbReference type="Proteomes" id="UP000005561"/>
    </source>
</evidence>
<organism evidence="1 2">
    <name type="scientific">Marvinbryantia formatexigens DSM 14469</name>
    <dbReference type="NCBI Taxonomy" id="478749"/>
    <lineage>
        <taxon>Bacteria</taxon>
        <taxon>Bacillati</taxon>
        <taxon>Bacillota</taxon>
        <taxon>Clostridia</taxon>
        <taxon>Lachnospirales</taxon>
        <taxon>Lachnospiraceae</taxon>
        <taxon>Marvinbryantia</taxon>
    </lineage>
</organism>
<dbReference type="EMBL" id="ACCL02000006">
    <property type="protein sequence ID" value="EET61381.1"/>
    <property type="molecule type" value="Genomic_DNA"/>
</dbReference>
<protein>
    <submittedName>
        <fullName evidence="1">Uncharacterized protein</fullName>
    </submittedName>
</protein>
<name>C6LDE8_9FIRM</name>
<dbReference type="AlphaFoldDB" id="C6LDE8"/>
<evidence type="ECO:0000313" key="1">
    <source>
        <dbReference type="EMBL" id="EET61381.1"/>
    </source>
</evidence>
<sequence>MFFCRIFHLPSAQKMSETNVIYHTYNIFSNILLSICANSSFII</sequence>